<dbReference type="Proteomes" id="UP000321513">
    <property type="component" value="Unassembled WGS sequence"/>
</dbReference>
<protein>
    <recommendedName>
        <fullName evidence="4">Bacterial mobilisation domain-containing protein</fullName>
    </recommendedName>
</protein>
<feature type="region of interest" description="Disordered" evidence="1">
    <location>
        <begin position="1"/>
        <end position="24"/>
    </location>
</feature>
<gene>
    <name evidence="2" type="ORF">SAE01_11940</name>
</gene>
<dbReference type="InterPro" id="IPR053842">
    <property type="entry name" value="NikA-like"/>
</dbReference>
<proteinExistence type="predicted"/>
<organism evidence="2 3">
    <name type="scientific">Segetibacter aerophilus</name>
    <dbReference type="NCBI Taxonomy" id="670293"/>
    <lineage>
        <taxon>Bacteria</taxon>
        <taxon>Pseudomonadati</taxon>
        <taxon>Bacteroidota</taxon>
        <taxon>Chitinophagia</taxon>
        <taxon>Chitinophagales</taxon>
        <taxon>Chitinophagaceae</taxon>
        <taxon>Segetibacter</taxon>
    </lineage>
</organism>
<evidence type="ECO:0000313" key="3">
    <source>
        <dbReference type="Proteomes" id="UP000321513"/>
    </source>
</evidence>
<evidence type="ECO:0008006" key="4">
    <source>
        <dbReference type="Google" id="ProtNLM"/>
    </source>
</evidence>
<feature type="compositionally biased region" description="Basic and acidic residues" evidence="1">
    <location>
        <begin position="1"/>
        <end position="11"/>
    </location>
</feature>
<name>A0A512B9R0_9BACT</name>
<dbReference type="Pfam" id="PF21983">
    <property type="entry name" value="NikA-like"/>
    <property type="match status" value="1"/>
</dbReference>
<accession>A0A512B9R0</accession>
<reference evidence="2 3" key="1">
    <citation type="submission" date="2019-07" db="EMBL/GenBank/DDBJ databases">
        <title>Whole genome shotgun sequence of Segetibacter aerophilus NBRC 106135.</title>
        <authorList>
            <person name="Hosoyama A."/>
            <person name="Uohara A."/>
            <person name="Ohji S."/>
            <person name="Ichikawa N."/>
        </authorList>
    </citation>
    <scope>NUCLEOTIDE SEQUENCE [LARGE SCALE GENOMIC DNA]</scope>
    <source>
        <strain evidence="2 3">NBRC 106135</strain>
    </source>
</reference>
<sequence>MIMKSDEEQIKHSGGRPKQSIKKDTVTGVRLSKLEHFVVKQKASKAGLGISVYIREMALNGQVVARLSEEERQFVRAALGIANNLNQLTMKAHREGALKALLVFETYRNEFDELLKRFKK</sequence>
<keyword evidence="3" id="KW-1185">Reference proteome</keyword>
<evidence type="ECO:0000256" key="1">
    <source>
        <dbReference type="SAM" id="MobiDB-lite"/>
    </source>
</evidence>
<evidence type="ECO:0000313" key="2">
    <source>
        <dbReference type="EMBL" id="GEO08698.1"/>
    </source>
</evidence>
<dbReference type="EMBL" id="BJYT01000004">
    <property type="protein sequence ID" value="GEO08698.1"/>
    <property type="molecule type" value="Genomic_DNA"/>
</dbReference>
<dbReference type="AlphaFoldDB" id="A0A512B9R0"/>
<comment type="caution">
    <text evidence="2">The sequence shown here is derived from an EMBL/GenBank/DDBJ whole genome shotgun (WGS) entry which is preliminary data.</text>
</comment>